<feature type="region of interest" description="Disordered" evidence="4">
    <location>
        <begin position="354"/>
        <end position="391"/>
    </location>
</feature>
<feature type="domain" description="CUB" evidence="6">
    <location>
        <begin position="758"/>
        <end position="907"/>
    </location>
</feature>
<dbReference type="InterPro" id="IPR035914">
    <property type="entry name" value="Sperma_CUB_dom_sf"/>
</dbReference>
<dbReference type="OrthoDB" id="6345439at2759"/>
<reference evidence="7 8" key="1">
    <citation type="submission" date="2018-04" db="EMBL/GenBank/DDBJ databases">
        <title>The genome of golden apple snail Pomacea canaliculata provides insight into stress tolerance and invasive adaptation.</title>
        <authorList>
            <person name="Liu C."/>
            <person name="Liu B."/>
            <person name="Ren Y."/>
            <person name="Zhang Y."/>
            <person name="Wang H."/>
            <person name="Li S."/>
            <person name="Jiang F."/>
            <person name="Yin L."/>
            <person name="Zhang G."/>
            <person name="Qian W."/>
            <person name="Fan W."/>
        </authorList>
    </citation>
    <scope>NUCLEOTIDE SEQUENCE [LARGE SCALE GENOMIC DNA]</scope>
    <source>
        <strain evidence="7">SZHN2017</strain>
        <tissue evidence="7">Muscle</tissue>
    </source>
</reference>
<feature type="domain" description="CUB" evidence="6">
    <location>
        <begin position="538"/>
        <end position="657"/>
    </location>
</feature>
<dbReference type="Proteomes" id="UP000245119">
    <property type="component" value="Linkage Group LG4"/>
</dbReference>
<gene>
    <name evidence="7" type="ORF">C0Q70_06920</name>
</gene>
<dbReference type="PANTHER" id="PTHR24251:SF41">
    <property type="entry name" value="DELETED IN MALIGNANT BRAIN TUMORS 1 PROTEIN-LIKE"/>
    <property type="match status" value="1"/>
</dbReference>
<keyword evidence="2" id="KW-1015">Disulfide bond</keyword>
<feature type="compositionally biased region" description="Low complexity" evidence="4">
    <location>
        <begin position="1007"/>
        <end position="1036"/>
    </location>
</feature>
<evidence type="ECO:0000259" key="6">
    <source>
        <dbReference type="PROSITE" id="PS01180"/>
    </source>
</evidence>
<dbReference type="Pfam" id="PF00431">
    <property type="entry name" value="CUB"/>
    <property type="match status" value="6"/>
</dbReference>
<keyword evidence="1" id="KW-0677">Repeat</keyword>
<dbReference type="SMART" id="SM00042">
    <property type="entry name" value="CUB"/>
    <property type="match status" value="6"/>
</dbReference>
<dbReference type="EMBL" id="PZQS01000004">
    <property type="protein sequence ID" value="PVD31508.1"/>
    <property type="molecule type" value="Genomic_DNA"/>
</dbReference>
<dbReference type="PANTHER" id="PTHR24251">
    <property type="entry name" value="OVOCHYMASE-RELATED"/>
    <property type="match status" value="1"/>
</dbReference>
<name>A0A2T7PDL4_POMCA</name>
<evidence type="ECO:0000313" key="7">
    <source>
        <dbReference type="EMBL" id="PVD31508.1"/>
    </source>
</evidence>
<feature type="compositionally biased region" description="Polar residues" evidence="4">
    <location>
        <begin position="1167"/>
        <end position="1176"/>
    </location>
</feature>
<dbReference type="SUPFAM" id="SSF49854">
    <property type="entry name" value="Spermadhesin, CUB domain"/>
    <property type="match status" value="6"/>
</dbReference>
<comment type="caution">
    <text evidence="3">Lacks conserved residue(s) required for the propagation of feature annotation.</text>
</comment>
<feature type="compositionally biased region" description="Polar residues" evidence="4">
    <location>
        <begin position="1111"/>
        <end position="1120"/>
    </location>
</feature>
<feature type="region of interest" description="Disordered" evidence="4">
    <location>
        <begin position="973"/>
        <end position="1120"/>
    </location>
</feature>
<evidence type="ECO:0000256" key="2">
    <source>
        <dbReference type="ARBA" id="ARBA00023157"/>
    </source>
</evidence>
<comment type="caution">
    <text evidence="7">The sequence shown here is derived from an EMBL/GenBank/DDBJ whole genome shotgun (WGS) entry which is preliminary data.</text>
</comment>
<accession>A0A2T7PDL4</accession>
<feature type="region of interest" description="Disordered" evidence="4">
    <location>
        <begin position="1165"/>
        <end position="1187"/>
    </location>
</feature>
<keyword evidence="8" id="KW-1185">Reference proteome</keyword>
<keyword evidence="5" id="KW-1133">Transmembrane helix</keyword>
<protein>
    <recommendedName>
        <fullName evidence="6">CUB domain-containing protein</fullName>
    </recommendedName>
</protein>
<evidence type="ECO:0000256" key="5">
    <source>
        <dbReference type="SAM" id="Phobius"/>
    </source>
</evidence>
<dbReference type="CDD" id="cd00041">
    <property type="entry name" value="CUB"/>
    <property type="match status" value="6"/>
</dbReference>
<feature type="region of interest" description="Disordered" evidence="4">
    <location>
        <begin position="513"/>
        <end position="537"/>
    </location>
</feature>
<dbReference type="STRING" id="400727.A0A2T7PDL4"/>
<dbReference type="PROSITE" id="PS01180">
    <property type="entry name" value="CUB"/>
    <property type="match status" value="5"/>
</dbReference>
<evidence type="ECO:0000256" key="3">
    <source>
        <dbReference type="PROSITE-ProRule" id="PRU00059"/>
    </source>
</evidence>
<feature type="transmembrane region" description="Helical" evidence="5">
    <location>
        <begin position="941"/>
        <end position="966"/>
    </location>
</feature>
<keyword evidence="5" id="KW-0472">Membrane</keyword>
<evidence type="ECO:0000256" key="1">
    <source>
        <dbReference type="ARBA" id="ARBA00022737"/>
    </source>
</evidence>
<dbReference type="InterPro" id="IPR000859">
    <property type="entry name" value="CUB_dom"/>
</dbReference>
<feature type="compositionally biased region" description="Pro residues" evidence="4">
    <location>
        <begin position="1037"/>
        <end position="1058"/>
    </location>
</feature>
<feature type="compositionally biased region" description="Low complexity" evidence="4">
    <location>
        <begin position="513"/>
        <end position="533"/>
    </location>
</feature>
<dbReference type="Gene3D" id="2.60.120.290">
    <property type="entry name" value="Spermadhesin, CUB domain"/>
    <property type="match status" value="6"/>
</dbReference>
<sequence length="1187" mass="129665">MYIRDLTHFRFGLNMIATHCTCMYEHPGPELQLGDRTVTSGFPASQFAGWTELHVDTQLVLVLRTVRMPPMTCWLLAFILSATVTNINGQCGNDTTNSSYLAPGARNVFFSPDYPDPYPSDVYCRWLLETNEGYRLRLRSTQFQLRTSNSSCVDIFRVYDGDSVLSPLLYSSCNESFQPINSSSRYLLVTFTSGISQTESEGGFLVIYESFKYIVTTTTSTTTVLPTREAVQCGANNLTAEAGVYGYITSPGFPNAYPNDATCTWSIMADNSSLRAVRLDIVRIDLEFSPNCSLDSITIYDVFSTRREEVRRFCSYLEEPVVSRGLYLLVMFTSDSAFSGRGFQLRYTSVARPTSTSTTSSTRSTSTLPTTTRPSAISVTSPSNDSECSSTPVSLSVSSGEVGYLQSPDYPYSSLNESECNWQISTDSNSVIKVTVQGLNLDLCSPCGDCDFLLIFDGRSVSNRSLGRVCNTYFQTVFYSTGPYLYLVMRTKLFSRGFSLRYEAVDVRRSPTPVTTLSTTTQQQSSSGTMPSSNGTVCSSSPVPLYVDIGQVRYLQSPNYPQNYFNNADCLWRIYTDNYLVVKVTVEEAHLEQCSLCGNCDSLEIFDGSLTLATKLGTVCGTSLQTVFYSSGPQLYLRLRTDSSVVSTGFRLRYEAVDERRSMTPAGTVSTSTISTSSLSKTTQQLFGGTTPSSNGTVCSSSPVPLYVYYGQVRYLQSPNYPQNYFNDADCQWRIYTDNIFYIKVTVEAANFEQCSACGNCDYLEIFDGSSTLATKLGTVCDTSLQTVFYSSGPQLYLRLRTDTSVVFTGFRLRQTCSWVIRSDDASHVVRFSFDYFNMQDCSNGNCDCGYLDIFDGMSESSPQLLRLCGTKVMPLGSVSTGNSLYLTFNSRGTWKPKTFALQYESVARVVQSQPLFPGVAPPTSSLTDSSNSNSDRDFKLTGLVGGVLGVTLLFVTLALIFIFCYKRLSRKQKQTSKTSGNNGGDSRQSINPTALPTSDDEDTGLTSGPSTSDPPTSTPATFAPPTSAPSTSDPPSSDPPISDPPTSAPPISAPPTSAPYTSAPPTSVPPTSAPPTSTRGKKRPASNHIPLNPTAPPANDEEDTEPTFAPPTSQYASSLYPNLSNINQEDYIQAARSTGGTLAVPAAVPLVYYLETGRDNPAFINDPSTAGNHTSPVYRGHSDTIN</sequence>
<feature type="domain" description="CUB" evidence="6">
    <location>
        <begin position="388"/>
        <end position="505"/>
    </location>
</feature>
<evidence type="ECO:0000256" key="4">
    <source>
        <dbReference type="SAM" id="MobiDB-lite"/>
    </source>
</evidence>
<feature type="domain" description="CUB" evidence="6">
    <location>
        <begin position="91"/>
        <end position="211"/>
    </location>
</feature>
<evidence type="ECO:0000313" key="8">
    <source>
        <dbReference type="Proteomes" id="UP000245119"/>
    </source>
</evidence>
<proteinExistence type="predicted"/>
<feature type="domain" description="CUB" evidence="6">
    <location>
        <begin position="233"/>
        <end position="350"/>
    </location>
</feature>
<dbReference type="AlphaFoldDB" id="A0A2T7PDL4"/>
<dbReference type="FunFam" id="2.60.120.290:FF:000005">
    <property type="entry name" value="Procollagen C-endopeptidase enhancer 1"/>
    <property type="match status" value="2"/>
</dbReference>
<feature type="compositionally biased region" description="Low complexity" evidence="4">
    <location>
        <begin position="354"/>
        <end position="375"/>
    </location>
</feature>
<feature type="compositionally biased region" description="Polar residues" evidence="4">
    <location>
        <begin position="976"/>
        <end position="997"/>
    </location>
</feature>
<organism evidence="7 8">
    <name type="scientific">Pomacea canaliculata</name>
    <name type="common">Golden apple snail</name>
    <dbReference type="NCBI Taxonomy" id="400727"/>
    <lineage>
        <taxon>Eukaryota</taxon>
        <taxon>Metazoa</taxon>
        <taxon>Spiralia</taxon>
        <taxon>Lophotrochozoa</taxon>
        <taxon>Mollusca</taxon>
        <taxon>Gastropoda</taxon>
        <taxon>Caenogastropoda</taxon>
        <taxon>Architaenioglossa</taxon>
        <taxon>Ampullarioidea</taxon>
        <taxon>Ampullariidae</taxon>
        <taxon>Pomacea</taxon>
    </lineage>
</organism>
<keyword evidence="5" id="KW-0812">Transmembrane</keyword>